<protein>
    <submittedName>
        <fullName evidence="1">Uncharacterized protein</fullName>
    </submittedName>
</protein>
<comment type="caution">
    <text evidence="1">The sequence shown here is derived from an EMBL/GenBank/DDBJ whole genome shotgun (WGS) entry which is preliminary data.</text>
</comment>
<dbReference type="AlphaFoldDB" id="A0A918I3A9"/>
<name>A0A918I3A9_9ACTN</name>
<gene>
    <name evidence="1" type="ORF">GCM10010274_59430</name>
</gene>
<accession>A0A918I3A9</accession>
<reference evidence="1" key="1">
    <citation type="journal article" date="2014" name="Int. J. Syst. Evol. Microbiol.">
        <title>Complete genome sequence of Corynebacterium casei LMG S-19264T (=DSM 44701T), isolated from a smear-ripened cheese.</title>
        <authorList>
            <consortium name="US DOE Joint Genome Institute (JGI-PGF)"/>
            <person name="Walter F."/>
            <person name="Albersmeier A."/>
            <person name="Kalinowski J."/>
            <person name="Ruckert C."/>
        </authorList>
    </citation>
    <scope>NUCLEOTIDE SEQUENCE</scope>
    <source>
        <strain evidence="1">JCM 4391</strain>
    </source>
</reference>
<dbReference type="Proteomes" id="UP000636661">
    <property type="component" value="Unassembled WGS sequence"/>
</dbReference>
<reference evidence="1" key="2">
    <citation type="submission" date="2020-09" db="EMBL/GenBank/DDBJ databases">
        <authorList>
            <person name="Sun Q."/>
            <person name="Ohkuma M."/>
        </authorList>
    </citation>
    <scope>NUCLEOTIDE SEQUENCE</scope>
    <source>
        <strain evidence="1">JCM 4391</strain>
    </source>
</reference>
<dbReference type="RefSeq" id="WP_189554368.1">
    <property type="nucleotide sequence ID" value="NZ_BMTP01000020.1"/>
</dbReference>
<organism evidence="1 2">
    <name type="scientific">Streptomyces lavendofoliae</name>
    <dbReference type="NCBI Taxonomy" id="67314"/>
    <lineage>
        <taxon>Bacteria</taxon>
        <taxon>Bacillati</taxon>
        <taxon>Actinomycetota</taxon>
        <taxon>Actinomycetes</taxon>
        <taxon>Kitasatosporales</taxon>
        <taxon>Streptomycetaceae</taxon>
        <taxon>Streptomyces</taxon>
    </lineage>
</organism>
<evidence type="ECO:0000313" key="1">
    <source>
        <dbReference type="EMBL" id="GGU62724.1"/>
    </source>
</evidence>
<proteinExistence type="predicted"/>
<keyword evidence="2" id="KW-1185">Reference proteome</keyword>
<evidence type="ECO:0000313" key="2">
    <source>
        <dbReference type="Proteomes" id="UP000636661"/>
    </source>
</evidence>
<dbReference type="EMBL" id="BMTP01000020">
    <property type="protein sequence ID" value="GGU62724.1"/>
    <property type="molecule type" value="Genomic_DNA"/>
</dbReference>
<sequence length="77" mass="8637">MALVEMTVADELLDRLPDALPLLKARERDRQPATDHGYTIVTLEVDNAPAGARRVKPTFQRTADGDIQLLTVTWYTD</sequence>